<name>A0ACC8EMF0_9PEZI</name>
<reference evidence="1 2" key="1">
    <citation type="journal article" date="2016" name="Nat. Commun.">
        <title>Ectomycorrhizal ecology is imprinted in the genome of the dominant symbiotic fungus Cenococcum geophilum.</title>
        <authorList>
            <consortium name="DOE Joint Genome Institute"/>
            <person name="Peter M."/>
            <person name="Kohler A."/>
            <person name="Ohm R.A."/>
            <person name="Kuo A."/>
            <person name="Krutzmann J."/>
            <person name="Morin E."/>
            <person name="Arend M."/>
            <person name="Barry K.W."/>
            <person name="Binder M."/>
            <person name="Choi C."/>
            <person name="Clum A."/>
            <person name="Copeland A."/>
            <person name="Grisel N."/>
            <person name="Haridas S."/>
            <person name="Kipfer T."/>
            <person name="LaButti K."/>
            <person name="Lindquist E."/>
            <person name="Lipzen A."/>
            <person name="Maire R."/>
            <person name="Meier B."/>
            <person name="Mihaltcheva S."/>
            <person name="Molinier V."/>
            <person name="Murat C."/>
            <person name="Poggeler S."/>
            <person name="Quandt C.A."/>
            <person name="Sperisen C."/>
            <person name="Tritt A."/>
            <person name="Tisserant E."/>
            <person name="Crous P.W."/>
            <person name="Henrissat B."/>
            <person name="Nehls U."/>
            <person name="Egli S."/>
            <person name="Spatafora J.W."/>
            <person name="Grigoriev I.V."/>
            <person name="Martin F.M."/>
        </authorList>
    </citation>
    <scope>NUCLEOTIDE SEQUENCE [LARGE SCALE GENOMIC DNA]</scope>
    <source>
        <strain evidence="1 2">1.58</strain>
    </source>
</reference>
<proteinExistence type="predicted"/>
<dbReference type="Proteomes" id="UP000250078">
    <property type="component" value="Unassembled WGS sequence"/>
</dbReference>
<keyword evidence="2" id="KW-1185">Reference proteome</keyword>
<evidence type="ECO:0000313" key="1">
    <source>
        <dbReference type="EMBL" id="OCK87489.1"/>
    </source>
</evidence>
<sequence>MFLRCLLRSLFVVLELWSSRVQGASAFFGALPVEDGKGMVGCLYPCWTHTYKTRQLCFTSFHTHRQALLRASFPLLQKALHSTDVQKRYLHRHEIVAPGSDLTGGYSAAANNGKMKWGNNAIICRNTKAIFHYSRRVAVEKITGLNATPSAGAEAQSECSETGLWKVVCGAQMCIERVTGPQHQAVGSKGVVVGAGDT</sequence>
<organism evidence="1 2">
    <name type="scientific">Cenococcum geophilum 1.58</name>
    <dbReference type="NCBI Taxonomy" id="794803"/>
    <lineage>
        <taxon>Eukaryota</taxon>
        <taxon>Fungi</taxon>
        <taxon>Dikarya</taxon>
        <taxon>Ascomycota</taxon>
        <taxon>Pezizomycotina</taxon>
        <taxon>Dothideomycetes</taxon>
        <taxon>Pleosporomycetidae</taxon>
        <taxon>Gloniales</taxon>
        <taxon>Gloniaceae</taxon>
        <taxon>Cenococcum</taxon>
    </lineage>
</organism>
<protein>
    <submittedName>
        <fullName evidence="1">Uncharacterized protein</fullName>
    </submittedName>
</protein>
<dbReference type="EMBL" id="KV748260">
    <property type="protein sequence ID" value="OCK87489.1"/>
    <property type="molecule type" value="Genomic_DNA"/>
</dbReference>
<gene>
    <name evidence="1" type="ORF">K441DRAFT_742097</name>
</gene>
<accession>A0ACC8EMF0</accession>
<evidence type="ECO:0000313" key="2">
    <source>
        <dbReference type="Proteomes" id="UP000250078"/>
    </source>
</evidence>